<dbReference type="SUPFAM" id="SSF48464">
    <property type="entry name" value="ENTH/VHS domain"/>
    <property type="match status" value="1"/>
</dbReference>
<protein>
    <recommendedName>
        <fullName evidence="8">UDENN domain-containing protein</fullName>
    </recommendedName>
</protein>
<keyword evidence="7" id="KW-1185">Reference proteome</keyword>
<dbReference type="GO" id="GO:0005085">
    <property type="term" value="F:guanyl-nucleotide exchange factor activity"/>
    <property type="evidence" value="ECO:0007669"/>
    <property type="project" value="InterPro"/>
</dbReference>
<gene>
    <name evidence="6" type="ORF">NSK_002894</name>
</gene>
<feature type="compositionally biased region" description="Low complexity" evidence="3">
    <location>
        <begin position="927"/>
        <end position="955"/>
    </location>
</feature>
<feature type="domain" description="UDENN" evidence="4">
    <location>
        <begin position="5"/>
        <end position="574"/>
    </location>
</feature>
<dbReference type="Gene3D" id="3.40.50.11500">
    <property type="match status" value="1"/>
</dbReference>
<dbReference type="InterPro" id="IPR005112">
    <property type="entry name" value="dDENN_dom"/>
</dbReference>
<accession>A0A4D9D4Z0</accession>
<dbReference type="InterPro" id="IPR008942">
    <property type="entry name" value="ENTH_VHS"/>
</dbReference>
<reference evidence="6 7" key="1">
    <citation type="submission" date="2019-01" db="EMBL/GenBank/DDBJ databases">
        <title>Nuclear Genome Assembly of the Microalgal Biofuel strain Nannochloropsis salina CCMP1776.</title>
        <authorList>
            <person name="Hovde B."/>
        </authorList>
    </citation>
    <scope>NUCLEOTIDE SEQUENCE [LARGE SCALE GENOMIC DNA]</scope>
    <source>
        <strain evidence="6 7">CCMP1776</strain>
    </source>
</reference>
<dbReference type="InterPro" id="IPR040032">
    <property type="entry name" value="DENND1A/B/C"/>
</dbReference>
<evidence type="ECO:0000313" key="7">
    <source>
        <dbReference type="Proteomes" id="UP000355283"/>
    </source>
</evidence>
<dbReference type="GO" id="GO:1901981">
    <property type="term" value="F:phosphatidylinositol phosphate binding"/>
    <property type="evidence" value="ECO:0007669"/>
    <property type="project" value="TreeGrafter"/>
</dbReference>
<dbReference type="InterPro" id="IPR013809">
    <property type="entry name" value="ENTH"/>
</dbReference>
<dbReference type="PANTHER" id="PTHR13196">
    <property type="entry name" value="DENN DOMAIN-CONTAINING"/>
    <property type="match status" value="1"/>
</dbReference>
<dbReference type="InterPro" id="IPR001194">
    <property type="entry name" value="cDENN_dom"/>
</dbReference>
<evidence type="ECO:0000313" key="6">
    <source>
        <dbReference type="EMBL" id="TFJ86074.1"/>
    </source>
</evidence>
<dbReference type="AlphaFoldDB" id="A0A4D9D4Z0"/>
<evidence type="ECO:0000259" key="5">
    <source>
        <dbReference type="PROSITE" id="PS50942"/>
    </source>
</evidence>
<dbReference type="SMART" id="SM00799">
    <property type="entry name" value="DENN"/>
    <property type="match status" value="1"/>
</dbReference>
<dbReference type="Pfam" id="PF02141">
    <property type="entry name" value="DENN"/>
    <property type="match status" value="1"/>
</dbReference>
<feature type="region of interest" description="Disordered" evidence="3">
    <location>
        <begin position="1048"/>
        <end position="1069"/>
    </location>
</feature>
<feature type="domain" description="ENTH" evidence="5">
    <location>
        <begin position="640"/>
        <end position="777"/>
    </location>
</feature>
<keyword evidence="2" id="KW-0968">Cytoplasmic vesicle</keyword>
<evidence type="ECO:0008006" key="8">
    <source>
        <dbReference type="Google" id="ProtNLM"/>
    </source>
</evidence>
<dbReference type="Pfam" id="PF01417">
    <property type="entry name" value="ENTH"/>
    <property type="match status" value="1"/>
</dbReference>
<feature type="region of interest" description="Disordered" evidence="3">
    <location>
        <begin position="866"/>
        <end position="955"/>
    </location>
</feature>
<dbReference type="EMBL" id="SDOX01000010">
    <property type="protein sequence ID" value="TFJ86074.1"/>
    <property type="molecule type" value="Genomic_DNA"/>
</dbReference>
<name>A0A4D9D4Z0_9STRA</name>
<organism evidence="6 7">
    <name type="scientific">Nannochloropsis salina CCMP1776</name>
    <dbReference type="NCBI Taxonomy" id="1027361"/>
    <lineage>
        <taxon>Eukaryota</taxon>
        <taxon>Sar</taxon>
        <taxon>Stramenopiles</taxon>
        <taxon>Ochrophyta</taxon>
        <taxon>Eustigmatophyceae</taxon>
        <taxon>Eustigmatales</taxon>
        <taxon>Monodopsidaceae</taxon>
        <taxon>Microchloropsis</taxon>
        <taxon>Microchloropsis salina</taxon>
    </lineage>
</organism>
<dbReference type="GO" id="GO:0006897">
    <property type="term" value="P:endocytosis"/>
    <property type="evidence" value="ECO:0007669"/>
    <property type="project" value="TreeGrafter"/>
</dbReference>
<dbReference type="GO" id="GO:0030136">
    <property type="term" value="C:clathrin-coated vesicle"/>
    <property type="evidence" value="ECO:0007669"/>
    <property type="project" value="UniProtKB-SubCell"/>
</dbReference>
<dbReference type="InterPro" id="IPR037516">
    <property type="entry name" value="Tripartite_DENN"/>
</dbReference>
<dbReference type="PANTHER" id="PTHR13196:SF14">
    <property type="entry name" value="UDENN DOMAIN-CONTAINING PROTEIN"/>
    <property type="match status" value="1"/>
</dbReference>
<dbReference type="OrthoDB" id="205414at2759"/>
<dbReference type="GO" id="GO:0005829">
    <property type="term" value="C:cytosol"/>
    <property type="evidence" value="ECO:0007669"/>
    <property type="project" value="TreeGrafter"/>
</dbReference>
<dbReference type="InterPro" id="IPR043153">
    <property type="entry name" value="DENN_C"/>
</dbReference>
<evidence type="ECO:0000256" key="1">
    <source>
        <dbReference type="ARBA" id="ARBA00004132"/>
    </source>
</evidence>
<dbReference type="SMART" id="SM00801">
    <property type="entry name" value="dDENN"/>
    <property type="match status" value="1"/>
</dbReference>
<dbReference type="Proteomes" id="UP000355283">
    <property type="component" value="Unassembled WGS sequence"/>
</dbReference>
<dbReference type="PROSITE" id="PS50942">
    <property type="entry name" value="ENTH"/>
    <property type="match status" value="1"/>
</dbReference>
<evidence type="ECO:0000256" key="2">
    <source>
        <dbReference type="ARBA" id="ARBA00023329"/>
    </source>
</evidence>
<proteinExistence type="predicted"/>
<comment type="caution">
    <text evidence="6">The sequence shown here is derived from an EMBL/GenBank/DDBJ whole genome shotgun (WGS) entry which is preliminary data.</text>
</comment>
<evidence type="ECO:0000256" key="3">
    <source>
        <dbReference type="SAM" id="MobiDB-lite"/>
    </source>
</evidence>
<dbReference type="GO" id="GO:0032456">
    <property type="term" value="P:endocytic recycling"/>
    <property type="evidence" value="ECO:0007669"/>
    <property type="project" value="TreeGrafter"/>
</dbReference>
<comment type="subcellular location">
    <subcellularLocation>
        <location evidence="1">Cytoplasmic vesicle</location>
        <location evidence="1">Clathrin-coated vesicle</location>
    </subcellularLocation>
</comment>
<sequence>MAGQSLRIFDKFYLITVQQGRQGAIPYEYPPVSAADSCARKLPHHNDLINICFPDLEEVRRTRSLNFKCPKLPRQASTLGALGAQVSHIGERVGVVSVGPAAPPTLAGGRSSAFSISNASAASSAWAGASIVTESSSGDNFRAELYCFSIGDPEDERTHGFVYRCLPSGFGMRYDVGKRYPECLCFLTRHANARPIVQHVLQHVHALRLLFTPVDRIESVLRDLYHAALPSPGEVLSLKLCPIGAEQAARAHRHTGAAEGEVPSGDALAVVYLFQQFKPKAFLMLLSAMLCERRVCFVASETDMLLACTQAALGLLYPFTWQHDFLPVLPPSLLSRAAAPRPIVFGLRRQHLPLLRRSLLHDDLLYADLDLGNLSGSDAVPAPDIYVLPNTSQVVQAAQKLGVEAAKAAERIDKAISKGVAFLQKYTGQPSGRESEEPRPDAANLLSWELSLQGQTRASNPIAWPSYGGGGEGGGGQRGGRVAAVKTAVDKSLVQEEQQLRDALLGFFVNIVGDVSTYLRLDRSGKLVLDRDFYIGSRGLMGDGPHLSNFLLELVQSQAFERLAETRKVQMAVEMGASRAEQGGGRMEGGVGPFFRCVETVRARGETFSTSNIKKVLKAQSQQQAAVPANQQGLLAEAEQTSGRWTVFHDLVLQLTSNSSHNILPGEAERMMQQVLEDAYSSTLLPSILRTVWARLGDCKGSKWKHAHRSLVLLRELLLYGPEATFSVALSQVTIVRALLQYKGGGLGGSAQTSVVRDVAHDLLFLLLDGRRFMLERAVHWAGEKKVEGPAVILNASHAFNSSFADLHHALAPPALASKEAYSYASFSSLSPIVPAKKSLAVPVDLLSSNSALAGNEKDDLMPLTEAPAFRTGGPIEHANNTEQSVGPRQGPIPELFPLKKAAANLPQDELPPPGEGPPRKPQWEVLSPNAASGALSSASTSSSSSLSSAAPPDSQWEAFPQTFAADLAINVQQPGQQMPPPKPARPIQLPSDALPPIQPMLLPSVTDRQPQLSSQGDSRSVGNPFLTNATGLPMSGCRAGSTLGAGGRSLSPTSGMRGVTIGAKSGGNTAIGKGVRIQGSIEAFGSVCDPFAEIEKSSM</sequence>
<dbReference type="Gene3D" id="1.25.40.90">
    <property type="match status" value="1"/>
</dbReference>
<dbReference type="PROSITE" id="PS50211">
    <property type="entry name" value="DENN"/>
    <property type="match status" value="1"/>
</dbReference>
<evidence type="ECO:0000259" key="4">
    <source>
        <dbReference type="PROSITE" id="PS50211"/>
    </source>
</evidence>